<dbReference type="Proteomes" id="UP000269377">
    <property type="component" value="Segment"/>
</dbReference>
<evidence type="ECO:0000313" key="1">
    <source>
        <dbReference type="EMBL" id="AUR82488.1"/>
    </source>
</evidence>
<protein>
    <submittedName>
        <fullName evidence="1">Uncharacterized protein</fullName>
    </submittedName>
</protein>
<accession>A0A2I7QM68</accession>
<proteinExistence type="predicted"/>
<sequence>MKLQTRLFKDYESYRCFGRKSLLLKLCWPFVRKSFAAKFAIDRLTHQLMFQRTLHLEYKKKYHSLHKEHNKYLALYGEAAQSNVDFDLPINAASAAHELFMEADDD</sequence>
<dbReference type="EMBL" id="MG592409">
    <property type="protein sequence ID" value="AUR82488.1"/>
    <property type="molecule type" value="Genomic_DNA"/>
</dbReference>
<organism evidence="1 2">
    <name type="scientific">Vibrio phage 1.025.O._10N.222.46.B6</name>
    <dbReference type="NCBI Taxonomy" id="1881420"/>
    <lineage>
        <taxon>Viruses</taxon>
        <taxon>Duplodnaviria</taxon>
        <taxon>Heunggongvirae</taxon>
        <taxon>Uroviricota</taxon>
        <taxon>Caudoviricetes</taxon>
        <taxon>Schitoviridae</taxon>
        <taxon>Pontosvirinae</taxon>
        <taxon>Nahantvirus</taxon>
        <taxon>Nahantvirus 49C7</taxon>
    </lineage>
</organism>
<name>A0A2I7QM68_9CAUD</name>
<evidence type="ECO:0000313" key="2">
    <source>
        <dbReference type="Proteomes" id="UP000269377"/>
    </source>
</evidence>
<gene>
    <name evidence="1" type="ORF">NVP1025O_005</name>
</gene>
<reference evidence="1 2" key="1">
    <citation type="submission" date="2017-11" db="EMBL/GenBank/DDBJ databases">
        <title>A major lineage of nontailed dsDNA viruses as unrecognized killers of marine bacteria.</title>
        <authorList>
            <person name="Kauffman K.M."/>
            <person name="Hussain F.A."/>
            <person name="Yang J."/>
            <person name="Arevalo P."/>
            <person name="Brown J.M."/>
            <person name="Chang W.K."/>
            <person name="VanInsberghe D."/>
            <person name="Elsherbini J."/>
            <person name="Cutler M.B."/>
            <person name="Kelly L."/>
            <person name="Polz M.F."/>
        </authorList>
    </citation>
    <scope>NUCLEOTIDE SEQUENCE [LARGE SCALE GENOMIC DNA]</scope>
</reference>